<name>A0A1V4AU50_9BACT</name>
<dbReference type="Proteomes" id="UP000189681">
    <property type="component" value="Unassembled WGS sequence"/>
</dbReference>
<gene>
    <name evidence="1" type="ORF">AYP45_07875</name>
</gene>
<accession>A0A1V4AU50</accession>
<evidence type="ECO:0000313" key="1">
    <source>
        <dbReference type="EMBL" id="OOP56663.1"/>
    </source>
</evidence>
<reference evidence="1 2" key="1">
    <citation type="journal article" date="2017" name="Water Res.">
        <title>Discovery and metagenomic analysis of an anammox bacterial enrichment related to Candidatus "Brocadia caroliniensis" in a full-scale glycerol-fed nitritation-denitritation separate centrate treatment process.</title>
        <authorList>
            <person name="Park H."/>
            <person name="Brotto A.C."/>
            <person name="van Loosdrecht M.C."/>
            <person name="Chandran K."/>
        </authorList>
    </citation>
    <scope>NUCLEOTIDE SEQUENCE [LARGE SCALE GENOMIC DNA]</scope>
    <source>
        <strain evidence="1">26THWARD</strain>
    </source>
</reference>
<dbReference type="EMBL" id="AYTS01000068">
    <property type="protein sequence ID" value="OOP56663.1"/>
    <property type="molecule type" value="Genomic_DNA"/>
</dbReference>
<organism evidence="1 2">
    <name type="scientific">Candidatus Brocadia carolinensis</name>
    <dbReference type="NCBI Taxonomy" id="1004156"/>
    <lineage>
        <taxon>Bacteria</taxon>
        <taxon>Pseudomonadati</taxon>
        <taxon>Planctomycetota</taxon>
        <taxon>Candidatus Brocadiia</taxon>
        <taxon>Candidatus Brocadiales</taxon>
        <taxon>Candidatus Brocadiaceae</taxon>
        <taxon>Candidatus Brocadia</taxon>
    </lineage>
</organism>
<comment type="caution">
    <text evidence="1">The sequence shown here is derived from an EMBL/GenBank/DDBJ whole genome shotgun (WGS) entry which is preliminary data.</text>
</comment>
<evidence type="ECO:0000313" key="2">
    <source>
        <dbReference type="Proteomes" id="UP000189681"/>
    </source>
</evidence>
<sequence length="69" mass="6715">MPALIEPLSVPSFKPGPGLKIRNGPVGVAVGEGIGVGVISGVGLGEGVGVGITSSAERLPSSFEIKTSS</sequence>
<protein>
    <submittedName>
        <fullName evidence="1">Uncharacterized protein</fullName>
    </submittedName>
</protein>
<dbReference type="AlphaFoldDB" id="A0A1V4AU50"/>
<proteinExistence type="predicted"/>